<feature type="transmembrane region" description="Helical" evidence="1">
    <location>
        <begin position="6"/>
        <end position="28"/>
    </location>
</feature>
<protein>
    <recommendedName>
        <fullName evidence="4">Transmembrane protein</fullName>
    </recommendedName>
</protein>
<proteinExistence type="predicted"/>
<evidence type="ECO:0000313" key="2">
    <source>
        <dbReference type="EMBL" id="EGT35205.1"/>
    </source>
</evidence>
<reference evidence="3" key="1">
    <citation type="submission" date="2011-07" db="EMBL/GenBank/DDBJ databases">
        <authorList>
            <consortium name="Caenorhabditis brenneri Sequencing and Analysis Consortium"/>
            <person name="Wilson R.K."/>
        </authorList>
    </citation>
    <scope>NUCLEOTIDE SEQUENCE [LARGE SCALE GENOMIC DNA]</scope>
    <source>
        <strain evidence="3">PB2801</strain>
    </source>
</reference>
<sequence>MALGDLTMAHVLCFIITGVVVLSVIFWFEWYIGLYEIDNGKEEEEEDDTNTDNDDEDDFESYRAAVFFDFSKKFAQTTFLPL</sequence>
<evidence type="ECO:0008006" key="4">
    <source>
        <dbReference type="Google" id="ProtNLM"/>
    </source>
</evidence>
<keyword evidence="1" id="KW-0812">Transmembrane</keyword>
<evidence type="ECO:0000313" key="3">
    <source>
        <dbReference type="Proteomes" id="UP000008068"/>
    </source>
</evidence>
<keyword evidence="1" id="KW-1133">Transmembrane helix</keyword>
<dbReference type="InParanoid" id="G0NPB1"/>
<gene>
    <name evidence="2" type="ORF">CAEBREN_17967</name>
</gene>
<dbReference type="HOGENOM" id="CLU_2560309_0_0_1"/>
<name>G0NPB1_CAEBE</name>
<keyword evidence="1" id="KW-0472">Membrane</keyword>
<dbReference type="AlphaFoldDB" id="G0NPB1"/>
<keyword evidence="3" id="KW-1185">Reference proteome</keyword>
<accession>G0NPB1</accession>
<organism evidence="3">
    <name type="scientific">Caenorhabditis brenneri</name>
    <name type="common">Nematode worm</name>
    <dbReference type="NCBI Taxonomy" id="135651"/>
    <lineage>
        <taxon>Eukaryota</taxon>
        <taxon>Metazoa</taxon>
        <taxon>Ecdysozoa</taxon>
        <taxon>Nematoda</taxon>
        <taxon>Chromadorea</taxon>
        <taxon>Rhabditida</taxon>
        <taxon>Rhabditina</taxon>
        <taxon>Rhabditomorpha</taxon>
        <taxon>Rhabditoidea</taxon>
        <taxon>Rhabditidae</taxon>
        <taxon>Peloderinae</taxon>
        <taxon>Caenorhabditis</taxon>
    </lineage>
</organism>
<dbReference type="EMBL" id="GL379920">
    <property type="protein sequence ID" value="EGT35205.1"/>
    <property type="molecule type" value="Genomic_DNA"/>
</dbReference>
<dbReference type="Proteomes" id="UP000008068">
    <property type="component" value="Unassembled WGS sequence"/>
</dbReference>
<evidence type="ECO:0000256" key="1">
    <source>
        <dbReference type="SAM" id="Phobius"/>
    </source>
</evidence>